<proteinExistence type="predicted"/>
<dbReference type="EMBL" id="JACCFL010000001">
    <property type="protein sequence ID" value="NYJ24620.1"/>
    <property type="molecule type" value="Genomic_DNA"/>
</dbReference>
<name>A0A853D0S6_9MICO</name>
<evidence type="ECO:0008006" key="3">
    <source>
        <dbReference type="Google" id="ProtNLM"/>
    </source>
</evidence>
<organism evidence="1 2">
    <name type="scientific">Leifsonia shinshuensis</name>
    <dbReference type="NCBI Taxonomy" id="150026"/>
    <lineage>
        <taxon>Bacteria</taxon>
        <taxon>Bacillati</taxon>
        <taxon>Actinomycetota</taxon>
        <taxon>Actinomycetes</taxon>
        <taxon>Micrococcales</taxon>
        <taxon>Microbacteriaceae</taxon>
        <taxon>Leifsonia</taxon>
    </lineage>
</organism>
<dbReference type="Pfam" id="PF05655">
    <property type="entry name" value="AvrD"/>
    <property type="match status" value="1"/>
</dbReference>
<dbReference type="AlphaFoldDB" id="A0A853D0S6"/>
<comment type="caution">
    <text evidence="1">The sequence shown here is derived from an EMBL/GenBank/DDBJ whole genome shotgun (WGS) entry which is preliminary data.</text>
</comment>
<sequence>MGLNSSIDDYLGPAAERFFGEGFRRVHHAIRDVHTAMGVEGVFGVQGSAALKYPEDWSTKPGKSELRPHLSTIDAFLVSVELIDLLLVQQFGLDSAGRADAWISAVDFRSGTAPLEDLRDVPVAAGVLRTVPGSGWAGGYVSTVESTVGPIKVLLTVHHSIRVLSARSVSIPCLDEVIGASADRFYGEGYKHHRHRIGALSFGEDRSATARVEVTLGDGRDYPVDLGGAYRPSVSVLDCIIAQSQITQALLYCLDDIDRAESNTLWMRRVRIEAVTPYRPLGNAFESTTRVDKTRLLRIADGVFRSTEFSGSFQGLTSRYSLAHQLPASVADRVSDSV</sequence>
<evidence type="ECO:0000313" key="1">
    <source>
        <dbReference type="EMBL" id="NYJ24620.1"/>
    </source>
</evidence>
<dbReference type="InterPro" id="IPR008799">
    <property type="entry name" value="Pseudomon_AvrD"/>
</dbReference>
<reference evidence="1 2" key="1">
    <citation type="submission" date="2020-07" db="EMBL/GenBank/DDBJ databases">
        <title>Sequencing the genomes of 1000 actinobacteria strains.</title>
        <authorList>
            <person name="Klenk H.-P."/>
        </authorList>
    </citation>
    <scope>NUCLEOTIDE SEQUENCE [LARGE SCALE GENOMIC DNA]</scope>
    <source>
        <strain evidence="1 2">DSM 15165</strain>
    </source>
</reference>
<gene>
    <name evidence="1" type="ORF">HNR13_002907</name>
</gene>
<protein>
    <recommendedName>
        <fullName evidence="3">Avirulence D protein (AvrD)</fullName>
    </recommendedName>
</protein>
<accession>A0A853D0S6</accession>
<dbReference type="Proteomes" id="UP000578352">
    <property type="component" value="Unassembled WGS sequence"/>
</dbReference>
<evidence type="ECO:0000313" key="2">
    <source>
        <dbReference type="Proteomes" id="UP000578352"/>
    </source>
</evidence>
<dbReference type="RefSeq" id="WP_179606866.1">
    <property type="nucleotide sequence ID" value="NZ_BAABEH010000001.1"/>
</dbReference>